<dbReference type="SUPFAM" id="SSF53098">
    <property type="entry name" value="Ribonuclease H-like"/>
    <property type="match status" value="1"/>
</dbReference>
<evidence type="ECO:0000256" key="7">
    <source>
        <dbReference type="ARBA" id="ARBA00022801"/>
    </source>
</evidence>
<keyword evidence="6" id="KW-0255">Endonuclease</keyword>
<reference evidence="9 10" key="1">
    <citation type="submission" date="2021-06" db="EMBL/GenBank/DDBJ databases">
        <authorList>
            <person name="Palmer J.M."/>
        </authorList>
    </citation>
    <scope>NUCLEOTIDE SEQUENCE [LARGE SCALE GENOMIC DNA]</scope>
    <source>
        <strain evidence="9 10">GA_2019</strain>
        <tissue evidence="9">Muscle</tissue>
    </source>
</reference>
<keyword evidence="5" id="KW-0479">Metal-binding</keyword>
<evidence type="ECO:0000313" key="10">
    <source>
        <dbReference type="Proteomes" id="UP001476798"/>
    </source>
</evidence>
<evidence type="ECO:0000256" key="1">
    <source>
        <dbReference type="ARBA" id="ARBA00000077"/>
    </source>
</evidence>
<evidence type="ECO:0000256" key="3">
    <source>
        <dbReference type="ARBA" id="ARBA00012180"/>
    </source>
</evidence>
<dbReference type="InterPro" id="IPR002156">
    <property type="entry name" value="RNaseH_domain"/>
</dbReference>
<keyword evidence="4" id="KW-0540">Nuclease</keyword>
<dbReference type="EMBL" id="JAHRIO010034490">
    <property type="protein sequence ID" value="MEQ2169901.1"/>
    <property type="molecule type" value="Genomic_DNA"/>
</dbReference>
<name>A0ABV0NFQ6_9TELE</name>
<dbReference type="CDD" id="cd09280">
    <property type="entry name" value="RNase_HI_eukaryote_like"/>
    <property type="match status" value="1"/>
</dbReference>
<organism evidence="9 10">
    <name type="scientific">Goodea atripinnis</name>
    <dbReference type="NCBI Taxonomy" id="208336"/>
    <lineage>
        <taxon>Eukaryota</taxon>
        <taxon>Metazoa</taxon>
        <taxon>Chordata</taxon>
        <taxon>Craniata</taxon>
        <taxon>Vertebrata</taxon>
        <taxon>Euteleostomi</taxon>
        <taxon>Actinopterygii</taxon>
        <taxon>Neopterygii</taxon>
        <taxon>Teleostei</taxon>
        <taxon>Neoteleostei</taxon>
        <taxon>Acanthomorphata</taxon>
        <taxon>Ovalentaria</taxon>
        <taxon>Atherinomorphae</taxon>
        <taxon>Cyprinodontiformes</taxon>
        <taxon>Goodeidae</taxon>
        <taxon>Goodea</taxon>
    </lineage>
</organism>
<dbReference type="PANTHER" id="PTHR10642:SF26">
    <property type="entry name" value="RIBONUCLEASE H1"/>
    <property type="match status" value="1"/>
</dbReference>
<evidence type="ECO:0000256" key="2">
    <source>
        <dbReference type="ARBA" id="ARBA00005300"/>
    </source>
</evidence>
<sequence>MMALQGYNVEVRYGQNNKMVLGQGLAECQHCKCDTVTTTIDTSATPQFSSSHRYFDENVREGVPRAYIEGCAFLHEGRPQAGVGIIWVGHHVTETNHYQLGQKTSQYAEIAAVLITIQQATALDIKQLVICSDSNYARHSFISHLPVWKENGMKNARNKEVKHSELFLACDHLTTEQGTVVYWKKVKGHSRMLGPGKDGNDEADRLARLGAESGIPMEVIWMIGILVGSTLALPTGVIEIGPPTGTVLQDTPGLLITHCRLYTQRVFIRLDPWDLYRKHIRLPPLMTEGRPQGTQTPDTIDHAKQTTIYILKQLQKFMVTEDDLSGSKRPKRFLDNLEIGFMLNLPIIERANVYRLKTVLNVGFWMTNTHVHLKTPSLLAYHKADPKLYLFPNLDLCTKTKDLHWVCPSNPFIRDVTDYMCGIREGSPEQNCQAKVTLKDVGIETKVECAGNR</sequence>
<dbReference type="PROSITE" id="PS50879">
    <property type="entry name" value="RNASE_H_1"/>
    <property type="match status" value="1"/>
</dbReference>
<keyword evidence="7" id="KW-0378">Hydrolase</keyword>
<accession>A0ABV0NFQ6</accession>
<keyword evidence="10" id="KW-1185">Reference proteome</keyword>
<evidence type="ECO:0000256" key="6">
    <source>
        <dbReference type="ARBA" id="ARBA00022759"/>
    </source>
</evidence>
<evidence type="ECO:0000259" key="8">
    <source>
        <dbReference type="PROSITE" id="PS50879"/>
    </source>
</evidence>
<comment type="catalytic activity">
    <reaction evidence="1">
        <text>Endonucleolytic cleavage to 5'-phosphomonoester.</text>
        <dbReference type="EC" id="3.1.26.4"/>
    </reaction>
</comment>
<dbReference type="Gene3D" id="3.30.420.10">
    <property type="entry name" value="Ribonuclease H-like superfamily/Ribonuclease H"/>
    <property type="match status" value="1"/>
</dbReference>
<dbReference type="Pfam" id="PF00075">
    <property type="entry name" value="RNase_H"/>
    <property type="match status" value="1"/>
</dbReference>
<dbReference type="InterPro" id="IPR050092">
    <property type="entry name" value="RNase_H"/>
</dbReference>
<dbReference type="Proteomes" id="UP001476798">
    <property type="component" value="Unassembled WGS sequence"/>
</dbReference>
<gene>
    <name evidence="9" type="ORF">GOODEAATRI_029785</name>
</gene>
<comment type="similarity">
    <text evidence="2">Belongs to the RNase H family.</text>
</comment>
<evidence type="ECO:0000256" key="4">
    <source>
        <dbReference type="ARBA" id="ARBA00022722"/>
    </source>
</evidence>
<evidence type="ECO:0000313" key="9">
    <source>
        <dbReference type="EMBL" id="MEQ2169901.1"/>
    </source>
</evidence>
<proteinExistence type="inferred from homology"/>
<dbReference type="EC" id="3.1.26.4" evidence="3"/>
<dbReference type="InterPro" id="IPR036397">
    <property type="entry name" value="RNaseH_sf"/>
</dbReference>
<dbReference type="PANTHER" id="PTHR10642">
    <property type="entry name" value="RIBONUCLEASE H1"/>
    <property type="match status" value="1"/>
</dbReference>
<feature type="domain" description="RNase H type-1" evidence="8">
    <location>
        <begin position="60"/>
        <end position="212"/>
    </location>
</feature>
<comment type="caution">
    <text evidence="9">The sequence shown here is derived from an EMBL/GenBank/DDBJ whole genome shotgun (WGS) entry which is preliminary data.</text>
</comment>
<protein>
    <recommendedName>
        <fullName evidence="3">ribonuclease H</fullName>
        <ecNumber evidence="3">3.1.26.4</ecNumber>
    </recommendedName>
</protein>
<evidence type="ECO:0000256" key="5">
    <source>
        <dbReference type="ARBA" id="ARBA00022723"/>
    </source>
</evidence>
<dbReference type="InterPro" id="IPR012337">
    <property type="entry name" value="RNaseH-like_sf"/>
</dbReference>